<gene>
    <name evidence="2" type="ORF">SI8410_04005304</name>
</gene>
<protein>
    <submittedName>
        <fullName evidence="2">Uncharacterized protein</fullName>
    </submittedName>
</protein>
<accession>A0A7I8KAG3</accession>
<evidence type="ECO:0000313" key="3">
    <source>
        <dbReference type="Proteomes" id="UP000663760"/>
    </source>
</evidence>
<reference evidence="2" key="1">
    <citation type="submission" date="2020-02" db="EMBL/GenBank/DDBJ databases">
        <authorList>
            <person name="Scholz U."/>
            <person name="Mascher M."/>
            <person name="Fiebig A."/>
        </authorList>
    </citation>
    <scope>NUCLEOTIDE SEQUENCE</scope>
</reference>
<organism evidence="2 3">
    <name type="scientific">Spirodela intermedia</name>
    <name type="common">Intermediate duckweed</name>
    <dbReference type="NCBI Taxonomy" id="51605"/>
    <lineage>
        <taxon>Eukaryota</taxon>
        <taxon>Viridiplantae</taxon>
        <taxon>Streptophyta</taxon>
        <taxon>Embryophyta</taxon>
        <taxon>Tracheophyta</taxon>
        <taxon>Spermatophyta</taxon>
        <taxon>Magnoliopsida</taxon>
        <taxon>Liliopsida</taxon>
        <taxon>Araceae</taxon>
        <taxon>Lemnoideae</taxon>
        <taxon>Spirodela</taxon>
    </lineage>
</organism>
<dbReference type="EMBL" id="LR746267">
    <property type="protein sequence ID" value="CAA7394643.1"/>
    <property type="molecule type" value="Genomic_DNA"/>
</dbReference>
<dbReference type="AlphaFoldDB" id="A0A7I8KAG3"/>
<dbReference type="Proteomes" id="UP000663760">
    <property type="component" value="Chromosome 4"/>
</dbReference>
<proteinExistence type="predicted"/>
<evidence type="ECO:0000256" key="1">
    <source>
        <dbReference type="SAM" id="MobiDB-lite"/>
    </source>
</evidence>
<keyword evidence="3" id="KW-1185">Reference proteome</keyword>
<feature type="region of interest" description="Disordered" evidence="1">
    <location>
        <begin position="99"/>
        <end position="163"/>
    </location>
</feature>
<evidence type="ECO:0000313" key="2">
    <source>
        <dbReference type="EMBL" id="CAA7394643.1"/>
    </source>
</evidence>
<dbReference type="OrthoDB" id="1750881at2759"/>
<name>A0A7I8KAG3_SPIIN</name>
<feature type="compositionally biased region" description="Basic and acidic residues" evidence="1">
    <location>
        <begin position="145"/>
        <end position="163"/>
    </location>
</feature>
<sequence length="163" mass="17757">MPKSATLGMNSPSRRIQLSVGWSKLCQKTFPESSPSLRIRLPVFRSSATVELEDMEVALVDQTGCLASSRRTRLPSPEMESSEAAALRSGAALLATHTGNLPVLPGEKKPSSKTPPWETKVLSPARGRPAEMEIKIVKGGHKNSHAVDHMSQREEDLRPPIIL</sequence>